<proteinExistence type="predicted"/>
<name>A0A2P2QMS8_RHIMU</name>
<sequence>MHGIPCDHSCQSSCLQDSRHESLRDDLQDCRLHTVQSPSHWAHQD</sequence>
<dbReference type="EMBL" id="GGEC01087747">
    <property type="protein sequence ID" value="MBX68231.1"/>
    <property type="molecule type" value="Transcribed_RNA"/>
</dbReference>
<organism evidence="1">
    <name type="scientific">Rhizophora mucronata</name>
    <name type="common">Asiatic mangrove</name>
    <dbReference type="NCBI Taxonomy" id="61149"/>
    <lineage>
        <taxon>Eukaryota</taxon>
        <taxon>Viridiplantae</taxon>
        <taxon>Streptophyta</taxon>
        <taxon>Embryophyta</taxon>
        <taxon>Tracheophyta</taxon>
        <taxon>Spermatophyta</taxon>
        <taxon>Magnoliopsida</taxon>
        <taxon>eudicotyledons</taxon>
        <taxon>Gunneridae</taxon>
        <taxon>Pentapetalae</taxon>
        <taxon>rosids</taxon>
        <taxon>fabids</taxon>
        <taxon>Malpighiales</taxon>
        <taxon>Rhizophoraceae</taxon>
        <taxon>Rhizophora</taxon>
    </lineage>
</organism>
<accession>A0A2P2QMS8</accession>
<dbReference type="AlphaFoldDB" id="A0A2P2QMS8"/>
<evidence type="ECO:0000313" key="1">
    <source>
        <dbReference type="EMBL" id="MBX68231.1"/>
    </source>
</evidence>
<reference evidence="1" key="1">
    <citation type="submission" date="2018-02" db="EMBL/GenBank/DDBJ databases">
        <title>Rhizophora mucronata_Transcriptome.</title>
        <authorList>
            <person name="Meera S.P."/>
            <person name="Sreeshan A."/>
            <person name="Augustine A."/>
        </authorList>
    </citation>
    <scope>NUCLEOTIDE SEQUENCE</scope>
    <source>
        <tissue evidence="1">Leaf</tissue>
    </source>
</reference>
<protein>
    <submittedName>
        <fullName evidence="1">Uncharacterized protein</fullName>
    </submittedName>
</protein>